<dbReference type="AlphaFoldDB" id="A0A3B5K7W3"/>
<dbReference type="Proteomes" id="UP000005226">
    <property type="component" value="Chromosome 12"/>
</dbReference>
<reference evidence="3" key="2">
    <citation type="submission" date="2025-08" db="UniProtKB">
        <authorList>
            <consortium name="Ensembl"/>
        </authorList>
    </citation>
    <scope>IDENTIFICATION</scope>
</reference>
<feature type="transmembrane region" description="Helical" evidence="1">
    <location>
        <begin position="27"/>
        <end position="46"/>
    </location>
</feature>
<keyword evidence="4" id="KW-1185">Reference proteome</keyword>
<dbReference type="STRING" id="31033.ENSTRUP00000051488"/>
<reference evidence="3" key="3">
    <citation type="submission" date="2025-09" db="UniProtKB">
        <authorList>
            <consortium name="Ensembl"/>
        </authorList>
    </citation>
    <scope>IDENTIFICATION</scope>
</reference>
<feature type="domain" description="Distal membrane-arm assembly complex protein 1-like" evidence="2">
    <location>
        <begin position="25"/>
        <end position="71"/>
    </location>
</feature>
<protein>
    <recommendedName>
        <fullName evidence="2">Distal membrane-arm assembly complex protein 1-like domain-containing protein</fullName>
    </recommendedName>
</protein>
<evidence type="ECO:0000313" key="3">
    <source>
        <dbReference type="Ensembl" id="ENSTRUP00000051488.1"/>
    </source>
</evidence>
<proteinExistence type="predicted"/>
<sequence length="95" mass="9830">MSTAPEAPTGEHDAPVSKAGQTFKSCWSCRIISGGGLILAGAYVFQAARKVLRRGGPTSMGTVAQITFAASLAAWGIVVIVEPVGKAQKKTEANR</sequence>
<evidence type="ECO:0000256" key="1">
    <source>
        <dbReference type="SAM" id="Phobius"/>
    </source>
</evidence>
<accession>A0A3B5K7W3</accession>
<organism evidence="3 4">
    <name type="scientific">Takifugu rubripes</name>
    <name type="common">Japanese pufferfish</name>
    <name type="synonym">Fugu rubripes</name>
    <dbReference type="NCBI Taxonomy" id="31033"/>
    <lineage>
        <taxon>Eukaryota</taxon>
        <taxon>Metazoa</taxon>
        <taxon>Chordata</taxon>
        <taxon>Craniata</taxon>
        <taxon>Vertebrata</taxon>
        <taxon>Euteleostomi</taxon>
        <taxon>Actinopterygii</taxon>
        <taxon>Neopterygii</taxon>
        <taxon>Teleostei</taxon>
        <taxon>Neoteleostei</taxon>
        <taxon>Acanthomorphata</taxon>
        <taxon>Eupercaria</taxon>
        <taxon>Tetraodontiformes</taxon>
        <taxon>Tetradontoidea</taxon>
        <taxon>Tetraodontidae</taxon>
        <taxon>Takifugu</taxon>
    </lineage>
</organism>
<feature type="transmembrane region" description="Helical" evidence="1">
    <location>
        <begin position="66"/>
        <end position="85"/>
    </location>
</feature>
<dbReference type="Pfam" id="PF15055">
    <property type="entry name" value="DMAC1_Dmo2"/>
    <property type="match status" value="1"/>
</dbReference>
<evidence type="ECO:0000313" key="4">
    <source>
        <dbReference type="Proteomes" id="UP000005226"/>
    </source>
</evidence>
<keyword evidence="1" id="KW-1133">Transmembrane helix</keyword>
<name>A0A3B5K7W3_TAKRU</name>
<evidence type="ECO:0000259" key="2">
    <source>
        <dbReference type="Pfam" id="PF15055"/>
    </source>
</evidence>
<dbReference type="PANTHER" id="PTHR36469">
    <property type="entry name" value="DISTAL MEMBRANE-ARM ASSEMBLY COMPLEX PROTEIN 1"/>
    <property type="match status" value="1"/>
</dbReference>
<keyword evidence="1" id="KW-0812">Transmembrane</keyword>
<keyword evidence="1" id="KW-0472">Membrane</keyword>
<dbReference type="InterPro" id="IPR028036">
    <property type="entry name" value="DMAC1-like_dom"/>
</dbReference>
<dbReference type="InterPro" id="IPR053117">
    <property type="entry name" value="DMAC_Protein"/>
</dbReference>
<dbReference type="InParanoid" id="A0A3B5K7W3"/>
<dbReference type="Ensembl" id="ENSTRUT00000052617.2">
    <property type="protein sequence ID" value="ENSTRUP00000051488.1"/>
    <property type="gene ID" value="ENSTRUG00000020939.2"/>
</dbReference>
<dbReference type="OMA" id="FKNCWSC"/>
<dbReference type="GeneTree" id="ENSGT00940000174023"/>
<reference evidence="3 4" key="1">
    <citation type="journal article" date="2011" name="Genome Biol. Evol.">
        <title>Integration of the genetic map and genome assembly of fugu facilitates insights into distinct features of genome evolution in teleosts and mammals.</title>
        <authorList>
            <person name="Kai W."/>
            <person name="Kikuchi K."/>
            <person name="Tohari S."/>
            <person name="Chew A.K."/>
            <person name="Tay A."/>
            <person name="Fujiwara A."/>
            <person name="Hosoya S."/>
            <person name="Suetake H."/>
            <person name="Naruse K."/>
            <person name="Brenner S."/>
            <person name="Suzuki Y."/>
            <person name="Venkatesh B."/>
        </authorList>
    </citation>
    <scope>NUCLEOTIDE SEQUENCE [LARGE SCALE GENOMIC DNA]</scope>
</reference>
<dbReference type="PANTHER" id="PTHR36469:SF1">
    <property type="entry name" value="DISTAL MEMBRANE-ARM ASSEMBLY COMPLEX PROTEIN 1"/>
    <property type="match status" value="1"/>
</dbReference>